<dbReference type="PROSITE" id="PS52016">
    <property type="entry name" value="TONB_DEPENDENT_REC_3"/>
    <property type="match status" value="1"/>
</dbReference>
<comment type="caution">
    <text evidence="9">The sequence shown here is derived from an EMBL/GenBank/DDBJ whole genome shotgun (WGS) entry which is preliminary data.</text>
</comment>
<dbReference type="InterPro" id="IPR023997">
    <property type="entry name" value="TonB-dep_OMP_SusC/RagA_CS"/>
</dbReference>
<keyword evidence="3 7" id="KW-1134">Transmembrane beta strand</keyword>
<dbReference type="GO" id="GO:0009279">
    <property type="term" value="C:cell outer membrane"/>
    <property type="evidence" value="ECO:0007669"/>
    <property type="project" value="UniProtKB-SubCell"/>
</dbReference>
<gene>
    <name evidence="9" type="ORF">FA047_03385</name>
</gene>
<dbReference type="InterPro" id="IPR036942">
    <property type="entry name" value="Beta-barrel_TonB_sf"/>
</dbReference>
<keyword evidence="5 7" id="KW-0472">Membrane</keyword>
<evidence type="ECO:0000313" key="9">
    <source>
        <dbReference type="EMBL" id="TKC09152.1"/>
    </source>
</evidence>
<dbReference type="SUPFAM" id="SSF49464">
    <property type="entry name" value="Carboxypeptidase regulatory domain-like"/>
    <property type="match status" value="1"/>
</dbReference>
<name>A0A4V5NZL8_9SPHI</name>
<evidence type="ECO:0000256" key="2">
    <source>
        <dbReference type="ARBA" id="ARBA00022448"/>
    </source>
</evidence>
<evidence type="ECO:0000313" key="10">
    <source>
        <dbReference type="Proteomes" id="UP000307244"/>
    </source>
</evidence>
<keyword evidence="4 7" id="KW-0812">Transmembrane</keyword>
<dbReference type="InterPro" id="IPR039426">
    <property type="entry name" value="TonB-dep_rcpt-like"/>
</dbReference>
<sequence length="1126" mass="126267">MYIFYKQKICIPNGCVRKLVMIMRLTTLILFVSVMQVSASSFAQKITLSEKNTSIDKIFDKIRIQTGYDFLIPSDILKQAKPVSITVHNKELKLVLKQLLENQSLDFVVQEKMVVISKKEVSILDRLISQFLNVNISGIVSADSGMPLAGATVSVVGTNKQSLTDVNGAFSIKDVPEKSIIMVSYIGYKSQEIQLKSNQTSLNIVMALADNKLDEVLISTGMFRKADKSFTGSSTTITAKELEQFGNRNLVTSLRNFDPSFNIIESNTMGSNPNRLPDIQVRGNSSLPNVANLDDLAGLNTPLIILDGFQSTLQKMLDINQNEVESITLLKDASATAIYGSRGSNGVVVITTKLPKAGSLKLNYRADLNIEAADLSDYHLLDARQKLELEQKSGLYNASTPQFDLPLKRYYNYVLNQVNKGVNTDWLSIPVRTGVGQRHNFGLSGGDHTFRYSASAQVNNIAGVMKGSGRHTFNGTVNLAYTYKNIRFSNNLMITEGNSTESSYGSFADYVKMNPYWTPYDSKGNVLKFMGDPGNFDYQSRWATLPTNPLFNATLNVFDKTKTSELINNTTVELTLLKDLVIRAQLGLTKNTTQKDKFRPADHTAFAEYPATELFRKGDYNYGIGNGFSYDGSLNLQYSKVFKEKHIFFAGLDYNIRQYKSSAYSFLAEGFTNPNFDFISMALQYAKNQKPTGSESLTRAMGFTGNVNYNYDDRYFVDASLRMDGSSQFGRKNMTAPFWSTGIGWNLHNEVFLKNNDVVNRLKLRGSAGITGAQNFSAYQSLSTYQYYTDDRYMGWNGAYLLGLGNEDLKWQQAMKYDIGIDAEFLKSRLRVTADYYLSTTKDLVSSVNLPASRGFANYIENIGKMRNKGFEFKATGILLNQPNGWFWSITGAVVQNRNQIVKTSQALKDAQKSRQLGTGDVLSALYFEGYSTNAIWVVPSLGIDPSSGKELYLDINGKPTYTWSGNDLRAMGNSDPDFMGNFSTMFRYKRLSFNAVFGYRFGGQLYNQTLISKVENADYKYNVDSRVYDDRWQNSGDDAAFKGLMIFTPTSRTSRFVQDENTITCQNINIQYELKSSYLKRKVGLNNLLIGANTAEPFRFSTIEQERGTVYPFSRQFSLNISATF</sequence>
<dbReference type="InterPro" id="IPR008969">
    <property type="entry name" value="CarboxyPept-like_regulatory"/>
</dbReference>
<reference evidence="9 10" key="1">
    <citation type="submission" date="2019-04" db="EMBL/GenBank/DDBJ databases">
        <title>Pedobacter sp. RP-3-15 sp. nov., isolated from Arctic soil.</title>
        <authorList>
            <person name="Dahal R.H."/>
            <person name="Kim D.-U."/>
        </authorList>
    </citation>
    <scope>NUCLEOTIDE SEQUENCE [LARGE SCALE GENOMIC DNA]</scope>
    <source>
        <strain evidence="9 10">RP-3-15</strain>
    </source>
</reference>
<evidence type="ECO:0000256" key="5">
    <source>
        <dbReference type="ARBA" id="ARBA00023136"/>
    </source>
</evidence>
<keyword evidence="2 7" id="KW-0813">Transport</keyword>
<dbReference type="NCBIfam" id="TIGR04056">
    <property type="entry name" value="OMP_RagA_SusC"/>
    <property type="match status" value="1"/>
</dbReference>
<feature type="domain" description="TonB-dependent receptor plug" evidence="8">
    <location>
        <begin position="229"/>
        <end position="347"/>
    </location>
</feature>
<accession>A0A4V5NZL8</accession>
<dbReference type="InterPro" id="IPR012910">
    <property type="entry name" value="Plug_dom"/>
</dbReference>
<dbReference type="Proteomes" id="UP000307244">
    <property type="component" value="Unassembled WGS sequence"/>
</dbReference>
<comment type="subcellular location">
    <subcellularLocation>
        <location evidence="1 7">Cell outer membrane</location>
        <topology evidence="1 7">Multi-pass membrane protein</topology>
    </subcellularLocation>
</comment>
<keyword evidence="6 7" id="KW-0998">Cell outer membrane</keyword>
<dbReference type="NCBIfam" id="TIGR04057">
    <property type="entry name" value="SusC_RagA_signa"/>
    <property type="match status" value="1"/>
</dbReference>
<dbReference type="AlphaFoldDB" id="A0A4V5NZL8"/>
<dbReference type="EMBL" id="SWBQ01000001">
    <property type="protein sequence ID" value="TKC09152.1"/>
    <property type="molecule type" value="Genomic_DNA"/>
</dbReference>
<dbReference type="Gene3D" id="2.170.130.10">
    <property type="entry name" value="TonB-dependent receptor, plug domain"/>
    <property type="match status" value="1"/>
</dbReference>
<dbReference type="Pfam" id="PF07715">
    <property type="entry name" value="Plug"/>
    <property type="match status" value="1"/>
</dbReference>
<evidence type="ECO:0000256" key="7">
    <source>
        <dbReference type="PROSITE-ProRule" id="PRU01360"/>
    </source>
</evidence>
<evidence type="ECO:0000256" key="1">
    <source>
        <dbReference type="ARBA" id="ARBA00004571"/>
    </source>
</evidence>
<evidence type="ECO:0000256" key="6">
    <source>
        <dbReference type="ARBA" id="ARBA00023237"/>
    </source>
</evidence>
<comment type="similarity">
    <text evidence="7">Belongs to the TonB-dependent receptor family.</text>
</comment>
<keyword evidence="10" id="KW-1185">Reference proteome</keyword>
<evidence type="ECO:0000256" key="4">
    <source>
        <dbReference type="ARBA" id="ARBA00022692"/>
    </source>
</evidence>
<proteinExistence type="inferred from homology"/>
<evidence type="ECO:0000256" key="3">
    <source>
        <dbReference type="ARBA" id="ARBA00022452"/>
    </source>
</evidence>
<dbReference type="OrthoDB" id="1094723at2"/>
<protein>
    <submittedName>
        <fullName evidence="9">SusC/RagA family TonB-linked outer membrane protein</fullName>
    </submittedName>
</protein>
<dbReference type="Gene3D" id="2.60.40.1120">
    <property type="entry name" value="Carboxypeptidase-like, regulatory domain"/>
    <property type="match status" value="1"/>
</dbReference>
<organism evidence="9 10">
    <name type="scientific">Pedobacter frigoris</name>
    <dbReference type="NCBI Taxonomy" id="2571272"/>
    <lineage>
        <taxon>Bacteria</taxon>
        <taxon>Pseudomonadati</taxon>
        <taxon>Bacteroidota</taxon>
        <taxon>Sphingobacteriia</taxon>
        <taxon>Sphingobacteriales</taxon>
        <taxon>Sphingobacteriaceae</taxon>
        <taxon>Pedobacter</taxon>
    </lineage>
</organism>
<evidence type="ECO:0000259" key="8">
    <source>
        <dbReference type="Pfam" id="PF07715"/>
    </source>
</evidence>
<dbReference type="InterPro" id="IPR023996">
    <property type="entry name" value="TonB-dep_OMP_SusC/RagA"/>
</dbReference>
<dbReference type="Pfam" id="PF13715">
    <property type="entry name" value="CarbopepD_reg_2"/>
    <property type="match status" value="1"/>
</dbReference>
<dbReference type="Gene3D" id="2.40.170.20">
    <property type="entry name" value="TonB-dependent receptor, beta-barrel domain"/>
    <property type="match status" value="1"/>
</dbReference>
<dbReference type="InterPro" id="IPR037066">
    <property type="entry name" value="Plug_dom_sf"/>
</dbReference>
<dbReference type="SUPFAM" id="SSF56935">
    <property type="entry name" value="Porins"/>
    <property type="match status" value="1"/>
</dbReference>